<sequence>MKRTITYNGDKIEYELTVKAVKNINLRVKRDGSVQVSASWRTPVSQVDAFVIEQVPFITRARLGYAKAAENRPEPLQYVTGEEMTILGTPVQIQLEPLQGRKRQYAVYDGKETLYLYVKPEASRDDKQKLLNTFWKHLGSRVFSHWSQVVYERFHQRDIDVPVPIIKQQIMKSRWGSCTLSKRIIKMNQRLLEAPQSYIEYIMVHEYCHFIHLDHSPNFHNLVESFLPDWKQRKHDLNEYFRYK</sequence>
<keyword evidence="2" id="KW-0378">Hydrolase</keyword>
<dbReference type="Gene3D" id="3.30.2010.10">
    <property type="entry name" value="Metalloproteases ('zincins'), catalytic domain"/>
    <property type="match status" value="1"/>
</dbReference>
<accession>A0ABU3ZAQ7</accession>
<dbReference type="GO" id="GO:0008237">
    <property type="term" value="F:metallopeptidase activity"/>
    <property type="evidence" value="ECO:0007669"/>
    <property type="project" value="UniProtKB-KW"/>
</dbReference>
<gene>
    <name evidence="2" type="ORF">RVY80_07965</name>
</gene>
<evidence type="ECO:0000259" key="1">
    <source>
        <dbReference type="Pfam" id="PF01863"/>
    </source>
</evidence>
<dbReference type="EMBL" id="JAWJZB010000009">
    <property type="protein sequence ID" value="MDV5088772.1"/>
    <property type="molecule type" value="Genomic_DNA"/>
</dbReference>
<evidence type="ECO:0000313" key="2">
    <source>
        <dbReference type="EMBL" id="MDV5088772.1"/>
    </source>
</evidence>
<dbReference type="PANTHER" id="PTHR30399">
    <property type="entry name" value="UNCHARACTERIZED PROTEIN YGJP"/>
    <property type="match status" value="1"/>
</dbReference>
<keyword evidence="3" id="KW-1185">Reference proteome</keyword>
<dbReference type="EC" id="3.4.-.-" evidence="2"/>
<keyword evidence="2" id="KW-0645">Protease</keyword>
<dbReference type="CDD" id="cd07344">
    <property type="entry name" value="M48_yhfN_like"/>
    <property type="match status" value="1"/>
</dbReference>
<dbReference type="InterPro" id="IPR002725">
    <property type="entry name" value="YgjP-like_metallopeptidase"/>
</dbReference>
<dbReference type="RefSeq" id="WP_317330177.1">
    <property type="nucleotide sequence ID" value="NZ_JAWJZA010000008.1"/>
</dbReference>
<reference evidence="2 3" key="1">
    <citation type="submission" date="2023-10" db="EMBL/GenBank/DDBJ databases">
        <title>Veillonella sp. nov., isolated from a pig farm feces dump.</title>
        <authorList>
            <person name="Chang Y.-H."/>
        </authorList>
    </citation>
    <scope>NUCLEOTIDE SEQUENCE [LARGE SCALE GENOMIC DNA]</scope>
    <source>
        <strain evidence="2 3">YH-vei2233</strain>
    </source>
</reference>
<dbReference type="Proteomes" id="UP001272515">
    <property type="component" value="Unassembled WGS sequence"/>
</dbReference>
<keyword evidence="2" id="KW-0482">Metalloprotease</keyword>
<feature type="domain" description="YgjP-like metallopeptidase" evidence="1">
    <location>
        <begin position="22"/>
        <end position="239"/>
    </location>
</feature>
<evidence type="ECO:0000313" key="3">
    <source>
        <dbReference type="Proteomes" id="UP001272515"/>
    </source>
</evidence>
<dbReference type="InterPro" id="IPR053136">
    <property type="entry name" value="UTP_pyrophosphatase-like"/>
</dbReference>
<proteinExistence type="predicted"/>
<dbReference type="PANTHER" id="PTHR30399:SF1">
    <property type="entry name" value="UTP PYROPHOSPHATASE"/>
    <property type="match status" value="1"/>
</dbReference>
<protein>
    <submittedName>
        <fullName evidence="2">SprT family zinc-dependent metalloprotease</fullName>
        <ecNumber evidence="2">3.4.-.-</ecNumber>
    </submittedName>
</protein>
<name>A0ABU3ZAQ7_9FIRM</name>
<comment type="caution">
    <text evidence="2">The sequence shown here is derived from an EMBL/GenBank/DDBJ whole genome shotgun (WGS) entry which is preliminary data.</text>
</comment>
<dbReference type="Pfam" id="PF01863">
    <property type="entry name" value="YgjP-like"/>
    <property type="match status" value="1"/>
</dbReference>
<organism evidence="2 3">
    <name type="scientific">Veillonella absiana</name>
    <dbReference type="NCBI Taxonomy" id="3079305"/>
    <lineage>
        <taxon>Bacteria</taxon>
        <taxon>Bacillati</taxon>
        <taxon>Bacillota</taxon>
        <taxon>Negativicutes</taxon>
        <taxon>Veillonellales</taxon>
        <taxon>Veillonellaceae</taxon>
        <taxon>Veillonella</taxon>
    </lineage>
</organism>